<accession>A0ACC0FW56</accession>
<protein>
    <submittedName>
        <fullName evidence="1">Uncharacterized protein</fullName>
    </submittedName>
</protein>
<comment type="caution">
    <text evidence="1">The sequence shown here is derived from an EMBL/GenBank/DDBJ whole genome shotgun (WGS) entry which is preliminary data.</text>
</comment>
<proteinExistence type="predicted"/>
<sequence>MIYDNSFRQGEPFRLFIRDRHFHEILSMNTSNTVKDVKKMIEDVVGVPPSQQLVVENPDHPPLDDEEILGAHNIQNLGLVWLLNPSMKLRIKVPRQYLHATRYLQLILASNIKDMIHDNMGVRPIDKL</sequence>
<evidence type="ECO:0000313" key="1">
    <source>
        <dbReference type="EMBL" id="KAI7993026.1"/>
    </source>
</evidence>
<gene>
    <name evidence="1" type="ORF">LOK49_LG12G01521</name>
</gene>
<organism evidence="1 2">
    <name type="scientific">Camellia lanceoleosa</name>
    <dbReference type="NCBI Taxonomy" id="1840588"/>
    <lineage>
        <taxon>Eukaryota</taxon>
        <taxon>Viridiplantae</taxon>
        <taxon>Streptophyta</taxon>
        <taxon>Embryophyta</taxon>
        <taxon>Tracheophyta</taxon>
        <taxon>Spermatophyta</taxon>
        <taxon>Magnoliopsida</taxon>
        <taxon>eudicotyledons</taxon>
        <taxon>Gunneridae</taxon>
        <taxon>Pentapetalae</taxon>
        <taxon>asterids</taxon>
        <taxon>Ericales</taxon>
        <taxon>Theaceae</taxon>
        <taxon>Camellia</taxon>
    </lineage>
</organism>
<name>A0ACC0FW56_9ERIC</name>
<dbReference type="Proteomes" id="UP001060215">
    <property type="component" value="Chromosome 13"/>
</dbReference>
<dbReference type="EMBL" id="CM045770">
    <property type="protein sequence ID" value="KAI7993026.1"/>
    <property type="molecule type" value="Genomic_DNA"/>
</dbReference>
<reference evidence="1 2" key="1">
    <citation type="journal article" date="2022" name="Plant J.">
        <title>Chromosome-level genome of Camellia lanceoleosa provides a valuable resource for understanding genome evolution and self-incompatibility.</title>
        <authorList>
            <person name="Gong W."/>
            <person name="Xiao S."/>
            <person name="Wang L."/>
            <person name="Liao Z."/>
            <person name="Chang Y."/>
            <person name="Mo W."/>
            <person name="Hu G."/>
            <person name="Li W."/>
            <person name="Zhao G."/>
            <person name="Zhu H."/>
            <person name="Hu X."/>
            <person name="Ji K."/>
            <person name="Xiang X."/>
            <person name="Song Q."/>
            <person name="Yuan D."/>
            <person name="Jin S."/>
            <person name="Zhang L."/>
        </authorList>
    </citation>
    <scope>NUCLEOTIDE SEQUENCE [LARGE SCALE GENOMIC DNA]</scope>
    <source>
        <strain evidence="1">SQ_2022a</strain>
    </source>
</reference>
<evidence type="ECO:0000313" key="2">
    <source>
        <dbReference type="Proteomes" id="UP001060215"/>
    </source>
</evidence>
<keyword evidence="2" id="KW-1185">Reference proteome</keyword>